<dbReference type="RefSeq" id="WP_125442500.1">
    <property type="nucleotide sequence ID" value="NZ_JALGPV010000003.1"/>
</dbReference>
<dbReference type="InterPro" id="IPR032334">
    <property type="entry name" value="GramPos_pilinBB"/>
</dbReference>
<dbReference type="NCBIfam" id="TIGR01167">
    <property type="entry name" value="LPXTG_anchor"/>
    <property type="match status" value="1"/>
</dbReference>
<evidence type="ECO:0000256" key="7">
    <source>
        <dbReference type="SAM" id="SignalP"/>
    </source>
</evidence>
<dbReference type="Pfam" id="PF17802">
    <property type="entry name" value="SpaA"/>
    <property type="match status" value="1"/>
</dbReference>
<evidence type="ECO:0000256" key="2">
    <source>
        <dbReference type="ARBA" id="ARBA00022525"/>
    </source>
</evidence>
<feature type="domain" description="Gram-positive cocci surface proteins LPxTG" evidence="8">
    <location>
        <begin position="447"/>
        <end position="485"/>
    </location>
</feature>
<accession>A0AAE8G3Z2</accession>
<dbReference type="InterPro" id="IPR013783">
    <property type="entry name" value="Ig-like_fold"/>
</dbReference>
<protein>
    <submittedName>
        <fullName evidence="11">Trypsin-resistant surface T6 protein</fullName>
    </submittedName>
</protein>
<dbReference type="Gene3D" id="2.60.40.740">
    <property type="match status" value="1"/>
</dbReference>
<evidence type="ECO:0000256" key="4">
    <source>
        <dbReference type="ARBA" id="ARBA00023088"/>
    </source>
</evidence>
<proteinExistence type="predicted"/>
<evidence type="ECO:0000256" key="1">
    <source>
        <dbReference type="ARBA" id="ARBA00022512"/>
    </source>
</evidence>
<comment type="caution">
    <text evidence="11">The sequence shown here is derived from an EMBL/GenBank/DDBJ whole genome shotgun (WGS) entry which is preliminary data.</text>
</comment>
<dbReference type="NCBIfam" id="TIGR04226">
    <property type="entry name" value="RrgB_K2N_iso_D2"/>
    <property type="match status" value="1"/>
</dbReference>
<dbReference type="Gene3D" id="2.60.40.10">
    <property type="entry name" value="Immunoglobulins"/>
    <property type="match status" value="1"/>
</dbReference>
<sequence>MKNFKWALMSLVAVLMTVVGSKVFANADTYTLTLNGTTTGHTYEVYQIFSGDLSNSTLSNIKWGTGVSAEGQTALGDAVAKAESLDGKTKDAAEAQQFAKDVAPYLQNPSATVASTATTTTVSGLAAGYYLVKDKDGSQNGTNDAYTRFILEVVKNTQANLKSDVPKIEKKVQSGTDYQDAASYAIGDSVPYQLTATLPSNYESYKEYYLSFNDSLSSGLTYNNDAKIYVVNGSTEQEITSKFTIATNGSSYAVNNLKTVTTDDSGQAVNITKDSKVIVRYTAKLNENAVIGSEGNSNTASLTYSNDPNSTGGGSKGETPKDKVVVFTYQVIVNKLDQDSKTPLKGAGFTLYKKDSTGTYNKVKEIAAGETTTFTFKGLNAGDYKLSETTTPAGYNTIADVEFTITADVDKTSDNPTLKTLTATSTSTNKLTFTANTTAGSLTTNVVNKKGSILPSTGSIGTTVLYLIGSSLVIGAGTLLVIRKRTNAQ</sequence>
<evidence type="ECO:0000259" key="10">
    <source>
        <dbReference type="Pfam" id="PF17802"/>
    </source>
</evidence>
<keyword evidence="6" id="KW-0472">Membrane</keyword>
<feature type="transmembrane region" description="Helical" evidence="6">
    <location>
        <begin position="464"/>
        <end position="482"/>
    </location>
</feature>
<name>A0AAE8G3Z2_STRIT</name>
<organism evidence="11 12">
    <name type="scientific">Streptococcus intermedius</name>
    <dbReference type="NCBI Taxonomy" id="1338"/>
    <lineage>
        <taxon>Bacteria</taxon>
        <taxon>Bacillati</taxon>
        <taxon>Bacillota</taxon>
        <taxon>Bacilli</taxon>
        <taxon>Lactobacillales</taxon>
        <taxon>Streptococcaceae</taxon>
        <taxon>Streptococcus</taxon>
        <taxon>Streptococcus anginosus group</taxon>
    </lineage>
</organism>
<keyword evidence="1" id="KW-0134">Cell wall</keyword>
<feature type="signal peptide" evidence="7">
    <location>
        <begin position="1"/>
        <end position="27"/>
    </location>
</feature>
<feature type="chain" id="PRO_5041949144" evidence="7">
    <location>
        <begin position="28"/>
        <end position="489"/>
    </location>
</feature>
<feature type="domain" description="SpaA-like prealbumin fold" evidence="10">
    <location>
        <begin position="330"/>
        <end position="409"/>
    </location>
</feature>
<keyword evidence="2" id="KW-0964">Secreted</keyword>
<keyword evidence="3 7" id="KW-0732">Signal</keyword>
<dbReference type="Pfam" id="PF16569">
    <property type="entry name" value="GramPos_pilinBB"/>
    <property type="match status" value="1"/>
</dbReference>
<dbReference type="EMBL" id="RJOO01000003">
    <property type="protein sequence ID" value="RSJ23261.1"/>
    <property type="molecule type" value="Genomic_DNA"/>
</dbReference>
<evidence type="ECO:0000256" key="6">
    <source>
        <dbReference type="SAM" id="Phobius"/>
    </source>
</evidence>
<keyword evidence="6" id="KW-1133">Transmembrane helix</keyword>
<evidence type="ECO:0000259" key="8">
    <source>
        <dbReference type="Pfam" id="PF00746"/>
    </source>
</evidence>
<dbReference type="InterPro" id="IPR019931">
    <property type="entry name" value="LPXTG_anchor"/>
</dbReference>
<keyword evidence="6" id="KW-0812">Transmembrane</keyword>
<dbReference type="AlphaFoldDB" id="A0AAE8G3Z2"/>
<reference evidence="11 12" key="1">
    <citation type="submission" date="2018-11" db="EMBL/GenBank/DDBJ databases">
        <title>Species Designations Belie Phenotypic and Genotypic Heterogeneity in Oral Streptococci.</title>
        <authorList>
            <person name="Velsko I."/>
        </authorList>
    </citation>
    <scope>NUCLEOTIDE SEQUENCE [LARGE SCALE GENOMIC DNA]</scope>
    <source>
        <strain evidence="11 12">KLC02</strain>
    </source>
</reference>
<evidence type="ECO:0000313" key="11">
    <source>
        <dbReference type="EMBL" id="RSJ23261.1"/>
    </source>
</evidence>
<keyword evidence="4" id="KW-0572">Peptidoglycan-anchor</keyword>
<feature type="domain" description="Gram-positive pilin backbone subunit 2 Cna-B-like" evidence="9">
    <location>
        <begin position="186"/>
        <end position="308"/>
    </location>
</feature>
<dbReference type="InterPro" id="IPR026466">
    <property type="entry name" value="Fim_isopep_form_D2_dom"/>
</dbReference>
<gene>
    <name evidence="11" type="primary">tee6_2</name>
    <name evidence="11" type="ORF">D8827_06275</name>
</gene>
<evidence type="ECO:0000313" key="12">
    <source>
        <dbReference type="Proteomes" id="UP000267137"/>
    </source>
</evidence>
<dbReference type="Pfam" id="PF00746">
    <property type="entry name" value="Gram_pos_anchor"/>
    <property type="match status" value="1"/>
</dbReference>
<evidence type="ECO:0000259" key="9">
    <source>
        <dbReference type="Pfam" id="PF16569"/>
    </source>
</evidence>
<dbReference type="Proteomes" id="UP000267137">
    <property type="component" value="Unassembled WGS sequence"/>
</dbReference>
<evidence type="ECO:0000256" key="3">
    <source>
        <dbReference type="ARBA" id="ARBA00022729"/>
    </source>
</evidence>
<dbReference type="InterPro" id="IPR041033">
    <property type="entry name" value="SpaA_PFL_dom_1"/>
</dbReference>
<feature type="compositionally biased region" description="Polar residues" evidence="5">
    <location>
        <begin position="296"/>
        <end position="310"/>
    </location>
</feature>
<feature type="region of interest" description="Disordered" evidence="5">
    <location>
        <begin position="296"/>
        <end position="319"/>
    </location>
</feature>
<evidence type="ECO:0000256" key="5">
    <source>
        <dbReference type="SAM" id="MobiDB-lite"/>
    </source>
</evidence>